<dbReference type="AlphaFoldDB" id="A0A2T1C4E9"/>
<dbReference type="OrthoDB" id="574249at2"/>
<evidence type="ECO:0000313" key="1">
    <source>
        <dbReference type="EMBL" id="PSB02993.1"/>
    </source>
</evidence>
<proteinExistence type="predicted"/>
<organism evidence="1 2">
    <name type="scientific">Merismopedia glauca CCAP 1448/3</name>
    <dbReference type="NCBI Taxonomy" id="1296344"/>
    <lineage>
        <taxon>Bacteria</taxon>
        <taxon>Bacillati</taxon>
        <taxon>Cyanobacteriota</taxon>
        <taxon>Cyanophyceae</taxon>
        <taxon>Synechococcales</taxon>
        <taxon>Merismopediaceae</taxon>
        <taxon>Merismopedia</taxon>
    </lineage>
</organism>
<keyword evidence="2" id="KW-1185">Reference proteome</keyword>
<comment type="caution">
    <text evidence="1">The sequence shown here is derived from an EMBL/GenBank/DDBJ whole genome shotgun (WGS) entry which is preliminary data.</text>
</comment>
<evidence type="ECO:0000313" key="2">
    <source>
        <dbReference type="Proteomes" id="UP000238762"/>
    </source>
</evidence>
<gene>
    <name evidence="1" type="ORF">C7B64_10710</name>
</gene>
<dbReference type="Proteomes" id="UP000238762">
    <property type="component" value="Unassembled WGS sequence"/>
</dbReference>
<sequence>MMKSDFNTMTKAELRAYLVAHPNDQAAFYAFVDRFTSEASPETFPMPQSQAEMEETAQLIHQKVQQMNIRH</sequence>
<dbReference type="Pfam" id="PF21826">
    <property type="entry name" value="DUF6887"/>
    <property type="match status" value="1"/>
</dbReference>
<name>A0A2T1C4E9_9CYAN</name>
<protein>
    <submittedName>
        <fullName evidence="1">Uncharacterized protein</fullName>
    </submittedName>
</protein>
<dbReference type="EMBL" id="PVWJ01000044">
    <property type="protein sequence ID" value="PSB02993.1"/>
    <property type="molecule type" value="Genomic_DNA"/>
</dbReference>
<dbReference type="InterPro" id="IPR054053">
    <property type="entry name" value="DUF6887"/>
</dbReference>
<reference evidence="1 2" key="2">
    <citation type="submission" date="2018-03" db="EMBL/GenBank/DDBJ databases">
        <title>The ancient ancestry and fast evolution of plastids.</title>
        <authorList>
            <person name="Moore K.R."/>
            <person name="Magnabosco C."/>
            <person name="Momper L."/>
            <person name="Gold D.A."/>
            <person name="Bosak T."/>
            <person name="Fournier G.P."/>
        </authorList>
    </citation>
    <scope>NUCLEOTIDE SEQUENCE [LARGE SCALE GENOMIC DNA]</scope>
    <source>
        <strain evidence="1 2">CCAP 1448/3</strain>
    </source>
</reference>
<reference evidence="1 2" key="1">
    <citation type="submission" date="2018-02" db="EMBL/GenBank/DDBJ databases">
        <authorList>
            <person name="Cohen D.B."/>
            <person name="Kent A.D."/>
        </authorList>
    </citation>
    <scope>NUCLEOTIDE SEQUENCE [LARGE SCALE GENOMIC DNA]</scope>
    <source>
        <strain evidence="1 2">CCAP 1448/3</strain>
    </source>
</reference>
<accession>A0A2T1C4E9</accession>